<dbReference type="AlphaFoldDB" id="A0A9W9FW80"/>
<comment type="subcellular location">
    <subcellularLocation>
        <location evidence="1">Cytoplasm</location>
    </subcellularLocation>
</comment>
<dbReference type="InterPro" id="IPR016024">
    <property type="entry name" value="ARM-type_fold"/>
</dbReference>
<dbReference type="InterPro" id="IPR011989">
    <property type="entry name" value="ARM-like"/>
</dbReference>
<reference evidence="10" key="2">
    <citation type="journal article" date="2023" name="IMA Fungus">
        <title>Comparative genomic study of the Penicillium genus elucidates a diverse pangenome and 15 lateral gene transfer events.</title>
        <authorList>
            <person name="Petersen C."/>
            <person name="Sorensen T."/>
            <person name="Nielsen M.R."/>
            <person name="Sondergaard T.E."/>
            <person name="Sorensen J.L."/>
            <person name="Fitzpatrick D.A."/>
            <person name="Frisvad J.C."/>
            <person name="Nielsen K.L."/>
        </authorList>
    </citation>
    <scope>NUCLEOTIDE SEQUENCE</scope>
    <source>
        <strain evidence="10">IBT 30069</strain>
    </source>
</reference>
<dbReference type="Gene3D" id="1.25.10.10">
    <property type="entry name" value="Leucine-rich Repeat Variant"/>
    <property type="match status" value="1"/>
</dbReference>
<dbReference type="Pfam" id="PF13513">
    <property type="entry name" value="HEAT_EZ"/>
    <property type="match status" value="1"/>
</dbReference>
<comment type="caution">
    <text evidence="10">The sequence shown here is derived from an EMBL/GenBank/DDBJ whole genome shotgun (WGS) entry which is preliminary data.</text>
</comment>
<evidence type="ECO:0000256" key="8">
    <source>
        <dbReference type="ARBA" id="ARBA00024912"/>
    </source>
</evidence>
<dbReference type="InterPro" id="IPR013918">
    <property type="entry name" value="Nucleotide_exch_fac_Fes1"/>
</dbReference>
<evidence type="ECO:0000313" key="11">
    <source>
        <dbReference type="Proteomes" id="UP001149165"/>
    </source>
</evidence>
<keyword evidence="11" id="KW-1185">Reference proteome</keyword>
<name>A0A9W9FW80_9EURO</name>
<dbReference type="SUPFAM" id="SSF48371">
    <property type="entry name" value="ARM repeat"/>
    <property type="match status" value="1"/>
</dbReference>
<dbReference type="FunFam" id="1.25.10.10:FF:000434">
    <property type="entry name" value="Hsp70 nucleotide exchange factor fes1"/>
    <property type="match status" value="1"/>
</dbReference>
<dbReference type="Proteomes" id="UP001149165">
    <property type="component" value="Unassembled WGS sequence"/>
</dbReference>
<evidence type="ECO:0000313" key="10">
    <source>
        <dbReference type="EMBL" id="KAJ5107605.1"/>
    </source>
</evidence>
<dbReference type="PANTHER" id="PTHR19316:SF18">
    <property type="entry name" value="HSP70-BINDING PROTEIN 1"/>
    <property type="match status" value="1"/>
</dbReference>
<evidence type="ECO:0000256" key="2">
    <source>
        <dbReference type="ARBA" id="ARBA00011045"/>
    </source>
</evidence>
<proteinExistence type="inferred from homology"/>
<gene>
    <name evidence="10" type="ORF">N7456_004280</name>
</gene>
<dbReference type="PANTHER" id="PTHR19316">
    <property type="entry name" value="PROTEIN FOLDING REGULATOR"/>
    <property type="match status" value="1"/>
</dbReference>
<organism evidence="10 11">
    <name type="scientific">Penicillium angulare</name>
    <dbReference type="NCBI Taxonomy" id="116970"/>
    <lineage>
        <taxon>Eukaryota</taxon>
        <taxon>Fungi</taxon>
        <taxon>Dikarya</taxon>
        <taxon>Ascomycota</taxon>
        <taxon>Pezizomycotina</taxon>
        <taxon>Eurotiomycetes</taxon>
        <taxon>Eurotiomycetidae</taxon>
        <taxon>Eurotiales</taxon>
        <taxon>Aspergillaceae</taxon>
        <taxon>Penicillium</taxon>
    </lineage>
</organism>
<reference evidence="10" key="1">
    <citation type="submission" date="2022-11" db="EMBL/GenBank/DDBJ databases">
        <authorList>
            <person name="Petersen C."/>
        </authorList>
    </citation>
    <scope>NUCLEOTIDE SEQUENCE</scope>
    <source>
        <strain evidence="10">IBT 30069</strain>
    </source>
</reference>
<dbReference type="EMBL" id="JAPQKH010000003">
    <property type="protein sequence ID" value="KAJ5107605.1"/>
    <property type="molecule type" value="Genomic_DNA"/>
</dbReference>
<dbReference type="InterPro" id="IPR050693">
    <property type="entry name" value="Hsp70_NEF-Inhibitors"/>
</dbReference>
<feature type="domain" description="Nucleotide exchange factor Fes1" evidence="9">
    <location>
        <begin position="7"/>
        <end position="95"/>
    </location>
</feature>
<dbReference type="GO" id="GO:0006417">
    <property type="term" value="P:regulation of translation"/>
    <property type="evidence" value="ECO:0007669"/>
    <property type="project" value="UniProtKB-KW"/>
</dbReference>
<keyword evidence="6" id="KW-0677">Repeat</keyword>
<accession>A0A9W9FW80</accession>
<keyword evidence="7" id="KW-0810">Translation regulation</keyword>
<evidence type="ECO:0000259" key="9">
    <source>
        <dbReference type="Pfam" id="PF08609"/>
    </source>
</evidence>
<comment type="function">
    <text evidence="8">Functions as a nucleotide exchange factor (NEF) for Hsp70 chaperones which accelerates the release of ADP. Required for fully efficient Hsp70-mediated folding of proteins.</text>
</comment>
<comment type="similarity">
    <text evidence="2">Belongs to the FES1 family.</text>
</comment>
<dbReference type="Pfam" id="PF08609">
    <property type="entry name" value="Fes1"/>
    <property type="match status" value="1"/>
</dbReference>
<sequence>MAMDPQMNKLLKWSVENSQQQNEDGTVTAPPSAAEASRNLTPDMINALLGGPSDADLMKAAIEVVYSEESDLENKLIAFDNFEQLIESIDNANNLEPCGLWSPLVKLLEDKEAEIRRYAAWCIGTAVQNNEKAQDKLIVLNAIPMLVKVATTDSDAATRKKSVYALSSAVRNYQPSMNELVKHLPEGYPTEKVDAGDMDAVDVIMDKLRAHPVDSA</sequence>
<evidence type="ECO:0000256" key="5">
    <source>
        <dbReference type="ARBA" id="ARBA00022490"/>
    </source>
</evidence>
<keyword evidence="5" id="KW-0963">Cytoplasm</keyword>
<evidence type="ECO:0000256" key="7">
    <source>
        <dbReference type="ARBA" id="ARBA00022845"/>
    </source>
</evidence>
<evidence type="ECO:0000256" key="3">
    <source>
        <dbReference type="ARBA" id="ARBA00015214"/>
    </source>
</evidence>
<dbReference type="GO" id="GO:0000774">
    <property type="term" value="F:adenyl-nucleotide exchange factor activity"/>
    <property type="evidence" value="ECO:0007669"/>
    <property type="project" value="TreeGrafter"/>
</dbReference>
<evidence type="ECO:0000256" key="1">
    <source>
        <dbReference type="ARBA" id="ARBA00004496"/>
    </source>
</evidence>
<protein>
    <recommendedName>
        <fullName evidence="4">Hsp70 nucleotide exchange factor FES1</fullName>
    </recommendedName>
    <alternativeName>
        <fullName evidence="3">Hsp70 nucleotide exchange factor fes1</fullName>
    </alternativeName>
</protein>
<evidence type="ECO:0000256" key="4">
    <source>
        <dbReference type="ARBA" id="ARBA00020719"/>
    </source>
</evidence>
<dbReference type="GO" id="GO:0005783">
    <property type="term" value="C:endoplasmic reticulum"/>
    <property type="evidence" value="ECO:0007669"/>
    <property type="project" value="TreeGrafter"/>
</dbReference>
<dbReference type="OrthoDB" id="10250458at2759"/>
<evidence type="ECO:0000256" key="6">
    <source>
        <dbReference type="ARBA" id="ARBA00022737"/>
    </source>
</evidence>